<feature type="binding site" evidence="13">
    <location>
        <begin position="477"/>
        <end position="481"/>
    </location>
    <ligand>
        <name>substrate</name>
    </ligand>
</feature>
<feature type="domain" description="Phosphoacetylglucosamine mutase AMG1" evidence="17">
    <location>
        <begin position="283"/>
        <end position="414"/>
    </location>
</feature>
<dbReference type="PIRSF" id="PIRSF016408">
    <property type="entry name" value="PAGM"/>
    <property type="match status" value="1"/>
</dbReference>
<evidence type="ECO:0000256" key="11">
    <source>
        <dbReference type="PIRNR" id="PIRNR016408"/>
    </source>
</evidence>
<feature type="domain" description="Alpha-D-phosphohexomutase C-terminal" evidence="15">
    <location>
        <begin position="452"/>
        <end position="505"/>
    </location>
</feature>
<dbReference type="Gene3D" id="3.40.120.10">
    <property type="entry name" value="Alpha-D-Glucose-1,6-Bisphosphate, subunit A, domain 3"/>
    <property type="match status" value="2"/>
</dbReference>
<proteinExistence type="inferred from homology"/>
<sequence>MFDRPPKYIAYGTAGFRDNAADLDTIVYRVGLVAAMRSRYLGKTVGVMITASHNPPEDNGAKIIDPLGDMLQESWESRVAEICNAQTDSECVDLLKKSYLELKIPDGQVSNVVYGRDTRASGPRLAEALQAGLLRAESSSTDFGLVTTPQLHYITRCINDPTFGEPTVDGYFKKISSAFSKLTPRSPLTRSSVTVDCANGVGAVKLLEMMPYINDLAELNLVNVQYTDPDSLNVECGADYVKTNQHLPKNVQPEHDKLCCSLDGDADRIVFYLVHDGNFCLLDGDKIASLAAGFFRRFQEDSEHTGELEKPIDIGVVQTAYANGSSTNYIKSDLHLPVDCTKTGVKHLHHVAQKYGIGIYFEANGHGTVLFNQDRISDNHVHSDVLNLYAELVNQTVGDAISDLFLVLAILETLNITAYDWFMQYVDLPNKLMKTRVKDRNVFKTTDAERRLVNPEDVQQKIDELVRNTPQGRCFVRASGTEDVVRVYAEAQTQESCDALAKEVCNYIAANY</sequence>
<dbReference type="EMBL" id="BTGC01000008">
    <property type="protein sequence ID" value="GMM52791.1"/>
    <property type="molecule type" value="Genomic_DNA"/>
</dbReference>
<reference evidence="19 20" key="1">
    <citation type="journal article" date="2023" name="Elife">
        <title>Identification of key yeast species and microbe-microbe interactions impacting larval growth of Drosophila in the wild.</title>
        <authorList>
            <person name="Mure A."/>
            <person name="Sugiura Y."/>
            <person name="Maeda R."/>
            <person name="Honda K."/>
            <person name="Sakurai N."/>
            <person name="Takahashi Y."/>
            <person name="Watada M."/>
            <person name="Katoh T."/>
            <person name="Gotoh A."/>
            <person name="Gotoh Y."/>
            <person name="Taniguchi I."/>
            <person name="Nakamura K."/>
            <person name="Hayashi T."/>
            <person name="Katayama T."/>
            <person name="Uemura T."/>
            <person name="Hattori Y."/>
        </authorList>
    </citation>
    <scope>NUCLEOTIDE SEQUENCE [LARGE SCALE GENOMIC DNA]</scope>
    <source>
        <strain evidence="19 20">SB-73</strain>
    </source>
</reference>
<dbReference type="InterPro" id="IPR049022">
    <property type="entry name" value="AMG1_III"/>
</dbReference>
<keyword evidence="5" id="KW-0597">Phosphoprotein</keyword>
<dbReference type="InterPro" id="IPR005844">
    <property type="entry name" value="A-D-PHexomutase_a/b/a-I"/>
</dbReference>
<feature type="binding site" evidence="14">
    <location>
        <position position="267"/>
    </location>
    <ligand>
        <name>Mg(2+)</name>
        <dbReference type="ChEBI" id="CHEBI:18420"/>
    </ligand>
</feature>
<keyword evidence="20" id="KW-1185">Reference proteome</keyword>
<dbReference type="PANTHER" id="PTHR45955">
    <property type="entry name" value="PHOSPHOACETYLGLUCOSAMINE MUTASE"/>
    <property type="match status" value="1"/>
</dbReference>
<dbReference type="InterPro" id="IPR016055">
    <property type="entry name" value="A-D-PHexomutase_a/b/a-I/II/III"/>
</dbReference>
<organism evidence="19 20">
    <name type="scientific">Starmerella bacillaris</name>
    <name type="common">Yeast</name>
    <name type="synonym">Candida zemplinina</name>
    <dbReference type="NCBI Taxonomy" id="1247836"/>
    <lineage>
        <taxon>Eukaryota</taxon>
        <taxon>Fungi</taxon>
        <taxon>Dikarya</taxon>
        <taxon>Ascomycota</taxon>
        <taxon>Saccharomycotina</taxon>
        <taxon>Dipodascomycetes</taxon>
        <taxon>Dipodascales</taxon>
        <taxon>Trichomonascaceae</taxon>
        <taxon>Starmerella</taxon>
    </lineage>
</organism>
<dbReference type="Proteomes" id="UP001362899">
    <property type="component" value="Unassembled WGS sequence"/>
</dbReference>
<gene>
    <name evidence="19" type="ORF">DASB73_037540</name>
</gene>
<dbReference type="GO" id="GO:0005975">
    <property type="term" value="P:carbohydrate metabolic process"/>
    <property type="evidence" value="ECO:0007669"/>
    <property type="project" value="InterPro"/>
</dbReference>
<comment type="similarity">
    <text evidence="3 11">Belongs to the phosphohexose mutase family.</text>
</comment>
<dbReference type="InterPro" id="IPR005843">
    <property type="entry name" value="A-D-PHexomutase_C"/>
</dbReference>
<evidence type="ECO:0000259" key="18">
    <source>
        <dbReference type="Pfam" id="PF21405"/>
    </source>
</evidence>
<evidence type="ECO:0000256" key="6">
    <source>
        <dbReference type="ARBA" id="ARBA00022723"/>
    </source>
</evidence>
<evidence type="ECO:0000256" key="1">
    <source>
        <dbReference type="ARBA" id="ARBA00000558"/>
    </source>
</evidence>
<evidence type="ECO:0000313" key="20">
    <source>
        <dbReference type="Proteomes" id="UP001362899"/>
    </source>
</evidence>
<dbReference type="GO" id="GO:0004610">
    <property type="term" value="F:phosphoacetylglucosamine mutase activity"/>
    <property type="evidence" value="ECO:0007669"/>
    <property type="project" value="UniProtKB-UniRule"/>
</dbReference>
<evidence type="ECO:0000256" key="12">
    <source>
        <dbReference type="PIRSR" id="PIRSR016408-1"/>
    </source>
</evidence>
<dbReference type="InterPro" id="IPR016657">
    <property type="entry name" value="PAGM"/>
</dbReference>
<feature type="binding site" description="via phosphate group" evidence="14">
    <location>
        <position position="52"/>
    </location>
    <ligand>
        <name>Mg(2+)</name>
        <dbReference type="ChEBI" id="CHEBI:18420"/>
    </ligand>
</feature>
<evidence type="ECO:0000256" key="7">
    <source>
        <dbReference type="ARBA" id="ARBA00022842"/>
    </source>
</evidence>
<comment type="pathway">
    <text evidence="2 11">Nucleotide-sugar biosynthesis; UDP-N-acetyl-alpha-D-glucosamine biosynthesis; N-acetyl-alpha-D-glucosamine 1-phosphate from alpha-D-glucosamine 6-phosphate (route I): step 2/2.</text>
</comment>
<dbReference type="InterPro" id="IPR016066">
    <property type="entry name" value="A-D-PHexomutase_CS"/>
</dbReference>
<evidence type="ECO:0000259" key="17">
    <source>
        <dbReference type="Pfam" id="PF21404"/>
    </source>
</evidence>
<keyword evidence="8 11" id="KW-0413">Isomerase</keyword>
<dbReference type="AlphaFoldDB" id="A0AAV5RNT4"/>
<dbReference type="GO" id="GO:0000287">
    <property type="term" value="F:magnesium ion binding"/>
    <property type="evidence" value="ECO:0007669"/>
    <property type="project" value="InterPro"/>
</dbReference>
<comment type="cofactor">
    <cofactor evidence="11 14">
        <name>Mg(2+)</name>
        <dbReference type="ChEBI" id="CHEBI:18420"/>
    </cofactor>
    <text evidence="11 14">Binds 1 Mg(2+) ion per subunit.</text>
</comment>
<evidence type="ECO:0000256" key="9">
    <source>
        <dbReference type="ARBA" id="ARBA00031926"/>
    </source>
</evidence>
<feature type="domain" description="Phosphoacetylglucosamine mutase AMG1" evidence="18">
    <location>
        <begin position="188"/>
        <end position="270"/>
    </location>
</feature>
<dbReference type="SUPFAM" id="SSF53738">
    <property type="entry name" value="Phosphoglucomutase, first 3 domains"/>
    <property type="match status" value="4"/>
</dbReference>
<dbReference type="Pfam" id="PF21404">
    <property type="entry name" value="AMG1_III"/>
    <property type="match status" value="1"/>
</dbReference>
<accession>A0AAV5RNT4</accession>
<evidence type="ECO:0000259" key="15">
    <source>
        <dbReference type="Pfam" id="PF00408"/>
    </source>
</evidence>
<feature type="binding site" evidence="13">
    <location>
        <position position="486"/>
    </location>
    <ligand>
        <name>substrate</name>
    </ligand>
</feature>
<evidence type="ECO:0000256" key="13">
    <source>
        <dbReference type="PIRSR" id="PIRSR016408-2"/>
    </source>
</evidence>
<feature type="domain" description="Alpha-D-phosphohexomutase alpha/beta/alpha" evidence="16">
    <location>
        <begin position="107"/>
        <end position="157"/>
    </location>
</feature>
<dbReference type="Pfam" id="PF00408">
    <property type="entry name" value="PGM_PMM_IV"/>
    <property type="match status" value="1"/>
</dbReference>
<feature type="binding site" evidence="14">
    <location>
        <position position="263"/>
    </location>
    <ligand>
        <name>Mg(2+)</name>
        <dbReference type="ChEBI" id="CHEBI:18420"/>
    </ligand>
</feature>
<evidence type="ECO:0000256" key="4">
    <source>
        <dbReference type="ARBA" id="ARBA00012731"/>
    </source>
</evidence>
<dbReference type="FunFam" id="3.30.310.50:FF:000003">
    <property type="entry name" value="Phosphoacetylglucosamine mutase"/>
    <property type="match status" value="1"/>
</dbReference>
<comment type="catalytic activity">
    <reaction evidence="1 11">
        <text>N-acetyl-alpha-D-glucosamine 1-phosphate = N-acetyl-D-glucosamine 6-phosphate</text>
        <dbReference type="Rhea" id="RHEA:23804"/>
        <dbReference type="ChEBI" id="CHEBI:57513"/>
        <dbReference type="ChEBI" id="CHEBI:57776"/>
        <dbReference type="EC" id="5.4.2.3"/>
    </reaction>
</comment>
<evidence type="ECO:0000259" key="16">
    <source>
        <dbReference type="Pfam" id="PF02878"/>
    </source>
</evidence>
<comment type="caution">
    <text evidence="19">The sequence shown here is derived from an EMBL/GenBank/DDBJ whole genome shotgun (WGS) entry which is preliminary data.</text>
</comment>
<evidence type="ECO:0000256" key="8">
    <source>
        <dbReference type="ARBA" id="ARBA00023235"/>
    </source>
</evidence>
<dbReference type="EC" id="5.4.2.3" evidence="4 11"/>
<dbReference type="SUPFAM" id="SSF55957">
    <property type="entry name" value="Phosphoglucomutase, C-terminal domain"/>
    <property type="match status" value="1"/>
</dbReference>
<dbReference type="PANTHER" id="PTHR45955:SF1">
    <property type="entry name" value="PHOSPHOACETYLGLUCOSAMINE MUTASE"/>
    <property type="match status" value="1"/>
</dbReference>
<feature type="binding site" evidence="13">
    <location>
        <begin position="362"/>
        <end position="364"/>
    </location>
    <ligand>
        <name>substrate</name>
    </ligand>
</feature>
<dbReference type="Pfam" id="PF02878">
    <property type="entry name" value="PGM_PMM_I"/>
    <property type="match status" value="2"/>
</dbReference>
<comment type="function">
    <text evidence="11">Catalyzes the conversion of GlcNAc-6-P into GlcNAc-1-P during the synthesis of uridine diphosphate/UDP-GlcNAc, which is a biosynthetic precursor of chitin and also supplies the amino sugars for N-linked oligosaccharides of glycoproteins.</text>
</comment>
<dbReference type="CDD" id="cd03086">
    <property type="entry name" value="PGM3"/>
    <property type="match status" value="1"/>
</dbReference>
<dbReference type="InterPro" id="IPR036900">
    <property type="entry name" value="A-D-PHexomutase_C_sf"/>
</dbReference>
<dbReference type="Gene3D" id="3.30.310.50">
    <property type="entry name" value="Alpha-D-phosphohexomutase, C-terminal domain"/>
    <property type="match status" value="1"/>
</dbReference>
<evidence type="ECO:0000256" key="3">
    <source>
        <dbReference type="ARBA" id="ARBA00010231"/>
    </source>
</evidence>
<feature type="binding site" evidence="14">
    <location>
        <position position="265"/>
    </location>
    <ligand>
        <name>Mg(2+)</name>
        <dbReference type="ChEBI" id="CHEBI:18420"/>
    </ligand>
</feature>
<dbReference type="GO" id="GO:0006048">
    <property type="term" value="P:UDP-N-acetylglucosamine biosynthetic process"/>
    <property type="evidence" value="ECO:0007669"/>
    <property type="project" value="UniProtKB-UniRule"/>
</dbReference>
<evidence type="ECO:0000256" key="5">
    <source>
        <dbReference type="ARBA" id="ARBA00022553"/>
    </source>
</evidence>
<feature type="active site" description="Phosphoserine intermediate" evidence="12">
    <location>
        <position position="52"/>
    </location>
</feature>
<dbReference type="FunFam" id="3.40.120.10:FF:000013">
    <property type="entry name" value="Phosphoacetylglucosamine mutase"/>
    <property type="match status" value="1"/>
</dbReference>
<feature type="domain" description="Alpha-D-phosphohexomutase alpha/beta/alpha" evidence="16">
    <location>
        <begin position="36"/>
        <end position="87"/>
    </location>
</feature>
<keyword evidence="7 11" id="KW-0460">Magnesium</keyword>
<evidence type="ECO:0000256" key="14">
    <source>
        <dbReference type="PIRSR" id="PIRSR016408-3"/>
    </source>
</evidence>
<evidence type="ECO:0000256" key="10">
    <source>
        <dbReference type="ARBA" id="ARBA00032065"/>
    </source>
</evidence>
<protein>
    <recommendedName>
        <fullName evidence="4 11">Phosphoacetylglucosamine mutase</fullName>
        <shortName evidence="11">PAGM</shortName>
        <ecNumber evidence="4 11">5.4.2.3</ecNumber>
    </recommendedName>
    <alternativeName>
        <fullName evidence="10 11">Acetylglucosamine phosphomutase</fullName>
    </alternativeName>
    <alternativeName>
        <fullName evidence="9 11">N-acetylglucosamine-phosphate mutase</fullName>
    </alternativeName>
</protein>
<dbReference type="Pfam" id="PF21405">
    <property type="entry name" value="AMG1_II"/>
    <property type="match status" value="1"/>
</dbReference>
<evidence type="ECO:0000256" key="2">
    <source>
        <dbReference type="ARBA" id="ARBA00004865"/>
    </source>
</evidence>
<dbReference type="InterPro" id="IPR049023">
    <property type="entry name" value="AMG1_II"/>
</dbReference>
<dbReference type="PROSITE" id="PS00710">
    <property type="entry name" value="PGM_PMM"/>
    <property type="match status" value="1"/>
</dbReference>
<keyword evidence="6 11" id="KW-0479">Metal-binding</keyword>
<evidence type="ECO:0000313" key="19">
    <source>
        <dbReference type="EMBL" id="GMM52791.1"/>
    </source>
</evidence>
<name>A0AAV5RNT4_STABA</name>